<accession>A0ABV9RL88</accession>
<feature type="transmembrane region" description="Helical" evidence="1">
    <location>
        <begin position="60"/>
        <end position="88"/>
    </location>
</feature>
<keyword evidence="3" id="KW-1185">Reference proteome</keyword>
<evidence type="ECO:0000313" key="3">
    <source>
        <dbReference type="Proteomes" id="UP001595909"/>
    </source>
</evidence>
<evidence type="ECO:0000313" key="2">
    <source>
        <dbReference type="EMBL" id="MFC4834963.1"/>
    </source>
</evidence>
<keyword evidence="1" id="KW-1133">Transmembrane helix</keyword>
<dbReference type="RefSeq" id="WP_274187509.1">
    <property type="nucleotide sequence ID" value="NZ_BAABHN010000045.1"/>
</dbReference>
<keyword evidence="1" id="KW-0812">Transmembrane</keyword>
<proteinExistence type="predicted"/>
<gene>
    <name evidence="2" type="ORF">ACFPEL_21315</name>
</gene>
<comment type="caution">
    <text evidence="2">The sequence shown here is derived from an EMBL/GenBank/DDBJ whole genome shotgun (WGS) entry which is preliminary data.</text>
</comment>
<evidence type="ECO:0000256" key="1">
    <source>
        <dbReference type="SAM" id="Phobius"/>
    </source>
</evidence>
<reference evidence="3" key="1">
    <citation type="journal article" date="2019" name="Int. J. Syst. Evol. Microbiol.">
        <title>The Global Catalogue of Microorganisms (GCM) 10K type strain sequencing project: providing services to taxonomists for standard genome sequencing and annotation.</title>
        <authorList>
            <consortium name="The Broad Institute Genomics Platform"/>
            <consortium name="The Broad Institute Genome Sequencing Center for Infectious Disease"/>
            <person name="Wu L."/>
            <person name="Ma J."/>
        </authorList>
    </citation>
    <scope>NUCLEOTIDE SEQUENCE [LARGE SCALE GENOMIC DNA]</scope>
    <source>
        <strain evidence="3">CCUG 50347</strain>
    </source>
</reference>
<organism evidence="2 3">
    <name type="scientific">Actinomycetospora chibensis</name>
    <dbReference type="NCBI Taxonomy" id="663606"/>
    <lineage>
        <taxon>Bacteria</taxon>
        <taxon>Bacillati</taxon>
        <taxon>Actinomycetota</taxon>
        <taxon>Actinomycetes</taxon>
        <taxon>Pseudonocardiales</taxon>
        <taxon>Pseudonocardiaceae</taxon>
        <taxon>Actinomycetospora</taxon>
    </lineage>
</organism>
<dbReference type="EMBL" id="JBHSIM010000045">
    <property type="protein sequence ID" value="MFC4834963.1"/>
    <property type="molecule type" value="Genomic_DNA"/>
</dbReference>
<dbReference type="Proteomes" id="UP001595909">
    <property type="component" value="Unassembled WGS sequence"/>
</dbReference>
<protein>
    <submittedName>
        <fullName evidence="2">Uncharacterized protein</fullName>
    </submittedName>
</protein>
<keyword evidence="1" id="KW-0472">Membrane</keyword>
<sequence>MSLVVGLLRLHRFGQEHRVAAFLASATVLAQPTLHAAGEVWDRSTANLTPGHSAAHLGLLVAYISVAVGMVFLVAAVDVVLLACAAAVHRLACCLRSLIAEAPEYPTAEVPPVTSPARATLSRIWVAYAVRRGPPRLAVAG</sequence>
<name>A0ABV9RL88_9PSEU</name>